<dbReference type="EMBL" id="MN739777">
    <property type="protein sequence ID" value="QHT25995.1"/>
    <property type="molecule type" value="Genomic_DNA"/>
</dbReference>
<evidence type="ECO:0000313" key="2">
    <source>
        <dbReference type="EMBL" id="QHT25995.1"/>
    </source>
</evidence>
<organism evidence="2">
    <name type="scientific">viral metagenome</name>
    <dbReference type="NCBI Taxonomy" id="1070528"/>
    <lineage>
        <taxon>unclassified sequences</taxon>
        <taxon>metagenomes</taxon>
        <taxon>organismal metagenomes</taxon>
    </lineage>
</organism>
<sequence length="145" mass="16629">MGKKINIAMIVSLVICLILVYSGYFWGYKFNKSIDMNQWFLGGVSVAVVILVLIAQIYIMYNSDNFKIERLFLTMMFLPVFPLVLAKITFPIVSESDASIKTGDTTHKLLEKATFNLEKPYDKLFIYPFTVYCFLTVSLLSYVDC</sequence>
<name>A0A6C0EF84_9ZZZZ</name>
<keyword evidence="1" id="KW-1133">Transmembrane helix</keyword>
<feature type="transmembrane region" description="Helical" evidence="1">
    <location>
        <begin position="124"/>
        <end position="143"/>
    </location>
</feature>
<feature type="transmembrane region" description="Helical" evidence="1">
    <location>
        <begin position="7"/>
        <end position="27"/>
    </location>
</feature>
<reference evidence="2" key="1">
    <citation type="journal article" date="2020" name="Nature">
        <title>Giant virus diversity and host interactions through global metagenomics.</title>
        <authorList>
            <person name="Schulz F."/>
            <person name="Roux S."/>
            <person name="Paez-Espino D."/>
            <person name="Jungbluth S."/>
            <person name="Walsh D.A."/>
            <person name="Denef V.J."/>
            <person name="McMahon K.D."/>
            <person name="Konstantinidis K.T."/>
            <person name="Eloe-Fadrosh E.A."/>
            <person name="Kyrpides N.C."/>
            <person name="Woyke T."/>
        </authorList>
    </citation>
    <scope>NUCLEOTIDE SEQUENCE</scope>
    <source>
        <strain evidence="2">GVMAG-M-3300023179-27</strain>
    </source>
</reference>
<keyword evidence="1" id="KW-0472">Membrane</keyword>
<feature type="transmembrane region" description="Helical" evidence="1">
    <location>
        <begin position="39"/>
        <end position="59"/>
    </location>
</feature>
<feature type="transmembrane region" description="Helical" evidence="1">
    <location>
        <begin position="71"/>
        <end position="93"/>
    </location>
</feature>
<accession>A0A6C0EF84</accession>
<dbReference type="AlphaFoldDB" id="A0A6C0EF84"/>
<evidence type="ECO:0000256" key="1">
    <source>
        <dbReference type="SAM" id="Phobius"/>
    </source>
</evidence>
<keyword evidence="1" id="KW-0812">Transmembrane</keyword>
<protein>
    <submittedName>
        <fullName evidence="2">Uncharacterized protein</fullName>
    </submittedName>
</protein>
<proteinExistence type="predicted"/>